<evidence type="ECO:0000259" key="7">
    <source>
        <dbReference type="Pfam" id="PF04542"/>
    </source>
</evidence>
<feature type="domain" description="RNA polymerase sigma factor 70 region 4 type 2" evidence="8">
    <location>
        <begin position="130"/>
        <end position="181"/>
    </location>
</feature>
<evidence type="ECO:0000256" key="3">
    <source>
        <dbReference type="ARBA" id="ARBA00023082"/>
    </source>
</evidence>
<dbReference type="InterPro" id="IPR013324">
    <property type="entry name" value="RNA_pol_sigma_r3/r4-like"/>
</dbReference>
<evidence type="ECO:0000256" key="4">
    <source>
        <dbReference type="ARBA" id="ARBA00023125"/>
    </source>
</evidence>
<feature type="compositionally biased region" description="Acidic residues" evidence="6">
    <location>
        <begin position="97"/>
        <end position="106"/>
    </location>
</feature>
<evidence type="ECO:0000259" key="8">
    <source>
        <dbReference type="Pfam" id="PF08281"/>
    </source>
</evidence>
<dbReference type="SUPFAM" id="SSF88946">
    <property type="entry name" value="Sigma2 domain of RNA polymerase sigma factors"/>
    <property type="match status" value="1"/>
</dbReference>
<protein>
    <recommendedName>
        <fullName evidence="11">RNA polymerase subunit sigma-24</fullName>
    </recommendedName>
</protein>
<keyword evidence="3" id="KW-0731">Sigma factor</keyword>
<dbReference type="Pfam" id="PF08281">
    <property type="entry name" value="Sigma70_r4_2"/>
    <property type="match status" value="1"/>
</dbReference>
<evidence type="ECO:0008006" key="11">
    <source>
        <dbReference type="Google" id="ProtNLM"/>
    </source>
</evidence>
<dbReference type="InterPro" id="IPR039425">
    <property type="entry name" value="RNA_pol_sigma-70-like"/>
</dbReference>
<dbReference type="GO" id="GO:0003677">
    <property type="term" value="F:DNA binding"/>
    <property type="evidence" value="ECO:0007669"/>
    <property type="project" value="UniProtKB-KW"/>
</dbReference>
<dbReference type="SUPFAM" id="SSF88659">
    <property type="entry name" value="Sigma3 and sigma4 domains of RNA polymerase sigma factors"/>
    <property type="match status" value="1"/>
</dbReference>
<dbReference type="InterPro" id="IPR007627">
    <property type="entry name" value="RNA_pol_sigma70_r2"/>
</dbReference>
<evidence type="ECO:0000313" key="10">
    <source>
        <dbReference type="Proteomes" id="UP000050417"/>
    </source>
</evidence>
<keyword evidence="5" id="KW-0804">Transcription</keyword>
<comment type="caution">
    <text evidence="9">The sequence shown here is derived from an EMBL/GenBank/DDBJ whole genome shotgun (WGS) entry which is preliminary data.</text>
</comment>
<dbReference type="Gene3D" id="1.10.10.10">
    <property type="entry name" value="Winged helix-like DNA-binding domain superfamily/Winged helix DNA-binding domain"/>
    <property type="match status" value="1"/>
</dbReference>
<dbReference type="GO" id="GO:0016987">
    <property type="term" value="F:sigma factor activity"/>
    <property type="evidence" value="ECO:0007669"/>
    <property type="project" value="UniProtKB-KW"/>
</dbReference>
<dbReference type="InterPro" id="IPR013325">
    <property type="entry name" value="RNA_pol_sigma_r2"/>
</dbReference>
<dbReference type="STRING" id="1134406.ADN00_04925"/>
<comment type="similarity">
    <text evidence="1">Belongs to the sigma-70 factor family. ECF subfamily.</text>
</comment>
<evidence type="ECO:0000256" key="5">
    <source>
        <dbReference type="ARBA" id="ARBA00023163"/>
    </source>
</evidence>
<dbReference type="InterPro" id="IPR014284">
    <property type="entry name" value="RNA_pol_sigma-70_dom"/>
</dbReference>
<dbReference type="AlphaFoldDB" id="A0A0P6XAP0"/>
<evidence type="ECO:0000256" key="1">
    <source>
        <dbReference type="ARBA" id="ARBA00010641"/>
    </source>
</evidence>
<dbReference type="OrthoDB" id="9784984at2"/>
<dbReference type="PANTHER" id="PTHR43133:SF8">
    <property type="entry name" value="RNA POLYMERASE SIGMA FACTOR HI_1459-RELATED"/>
    <property type="match status" value="1"/>
</dbReference>
<keyword evidence="2" id="KW-0805">Transcription regulation</keyword>
<keyword evidence="4" id="KW-0238">DNA-binding</keyword>
<dbReference type="PANTHER" id="PTHR43133">
    <property type="entry name" value="RNA POLYMERASE ECF-TYPE SIGMA FACTO"/>
    <property type="match status" value="1"/>
</dbReference>
<feature type="region of interest" description="Disordered" evidence="6">
    <location>
        <begin position="91"/>
        <end position="113"/>
    </location>
</feature>
<dbReference type="InterPro" id="IPR013249">
    <property type="entry name" value="RNA_pol_sigma70_r4_t2"/>
</dbReference>
<proteinExistence type="inferred from homology"/>
<dbReference type="Gene3D" id="1.10.1740.10">
    <property type="match status" value="1"/>
</dbReference>
<dbReference type="Proteomes" id="UP000050417">
    <property type="component" value="Unassembled WGS sequence"/>
</dbReference>
<name>A0A0P6XAP0_9CHLR</name>
<dbReference type="Pfam" id="PF04542">
    <property type="entry name" value="Sigma70_r2"/>
    <property type="match status" value="1"/>
</dbReference>
<reference evidence="9 10" key="1">
    <citation type="submission" date="2015-07" db="EMBL/GenBank/DDBJ databases">
        <title>Genome sequence of Ornatilinea apprima DSM 23815.</title>
        <authorList>
            <person name="Hemp J."/>
            <person name="Ward L.M."/>
            <person name="Pace L.A."/>
            <person name="Fischer W.W."/>
        </authorList>
    </citation>
    <scope>NUCLEOTIDE SEQUENCE [LARGE SCALE GENOMIC DNA]</scope>
    <source>
        <strain evidence="9 10">P3M-1</strain>
    </source>
</reference>
<gene>
    <name evidence="9" type="ORF">ADN00_04925</name>
</gene>
<feature type="domain" description="RNA polymerase sigma-70 region 2" evidence="7">
    <location>
        <begin position="22"/>
        <end position="89"/>
    </location>
</feature>
<evidence type="ECO:0000256" key="6">
    <source>
        <dbReference type="SAM" id="MobiDB-lite"/>
    </source>
</evidence>
<dbReference type="InterPro" id="IPR036388">
    <property type="entry name" value="WH-like_DNA-bd_sf"/>
</dbReference>
<accession>A0A0P6XAP0</accession>
<evidence type="ECO:0000313" key="9">
    <source>
        <dbReference type="EMBL" id="KPL79191.1"/>
    </source>
</evidence>
<dbReference type="RefSeq" id="WP_075061839.1">
    <property type="nucleotide sequence ID" value="NZ_LGCL01000015.1"/>
</dbReference>
<keyword evidence="10" id="KW-1185">Reference proteome</keyword>
<dbReference type="CDD" id="cd06171">
    <property type="entry name" value="Sigma70_r4"/>
    <property type="match status" value="1"/>
</dbReference>
<dbReference type="NCBIfam" id="TIGR02937">
    <property type="entry name" value="sigma70-ECF"/>
    <property type="match status" value="1"/>
</dbReference>
<organism evidence="9 10">
    <name type="scientific">Ornatilinea apprima</name>
    <dbReference type="NCBI Taxonomy" id="1134406"/>
    <lineage>
        <taxon>Bacteria</taxon>
        <taxon>Bacillati</taxon>
        <taxon>Chloroflexota</taxon>
        <taxon>Anaerolineae</taxon>
        <taxon>Anaerolineales</taxon>
        <taxon>Anaerolineaceae</taxon>
        <taxon>Ornatilinea</taxon>
    </lineage>
</organism>
<evidence type="ECO:0000256" key="2">
    <source>
        <dbReference type="ARBA" id="ARBA00023015"/>
    </source>
</evidence>
<dbReference type="GO" id="GO:0006352">
    <property type="term" value="P:DNA-templated transcription initiation"/>
    <property type="evidence" value="ECO:0007669"/>
    <property type="project" value="InterPro"/>
</dbReference>
<sequence length="204" mass="23417">MINEAALAQAAKDGDLNAFNRLILEYQDMAYNVAYRLLSDPDGASDALQEAVISAYRSLQQYRGGSFKAWLLRMVTNKCYDELRRRKRRPTVPLEPFDPESEEELENPSWLADESPSTEEQIEEMDLEKAVQDCINHLPDEFRAVVVLVDLQAMDYQEASDAIGKPLGTIKSRLARARLKLRDCLQRFGELLPSMFRLEEEETR</sequence>
<dbReference type="EMBL" id="LGCL01000015">
    <property type="protein sequence ID" value="KPL79191.1"/>
    <property type="molecule type" value="Genomic_DNA"/>
</dbReference>